<dbReference type="SUPFAM" id="SSF53901">
    <property type="entry name" value="Thiolase-like"/>
    <property type="match status" value="1"/>
</dbReference>
<dbReference type="PANTHER" id="PTHR11877:SF99">
    <property type="entry name" value="1,3,6,8-TETRAHYDROXYNAPHTHALENE SYNTHASE"/>
    <property type="match status" value="1"/>
</dbReference>
<evidence type="ECO:0000313" key="7">
    <source>
        <dbReference type="EMBL" id="MBD1394465.1"/>
    </source>
</evidence>
<evidence type="ECO:0000259" key="6">
    <source>
        <dbReference type="Pfam" id="PF02797"/>
    </source>
</evidence>
<accession>A0A926S1V5</accession>
<protein>
    <submittedName>
        <fullName evidence="7">Type III polyketide synthase</fullName>
    </submittedName>
</protein>
<evidence type="ECO:0000313" key="8">
    <source>
        <dbReference type="Proteomes" id="UP000619078"/>
    </source>
</evidence>
<evidence type="ECO:0000256" key="1">
    <source>
        <dbReference type="ARBA" id="ARBA00005531"/>
    </source>
</evidence>
<dbReference type="EMBL" id="JACWMX010000006">
    <property type="protein sequence ID" value="MBD1394465.1"/>
    <property type="molecule type" value="Genomic_DNA"/>
</dbReference>
<dbReference type="AlphaFoldDB" id="A0A926S1V5"/>
<comment type="caution">
    <text evidence="7">The sequence shown here is derived from an EMBL/GenBank/DDBJ whole genome shotgun (WGS) entry which is preliminary data.</text>
</comment>
<proteinExistence type="inferred from homology"/>
<keyword evidence="2" id="KW-0808">Transferase</keyword>
<keyword evidence="3" id="KW-0012">Acyltransferase</keyword>
<dbReference type="CDD" id="cd00831">
    <property type="entry name" value="CHS_like"/>
    <property type="match status" value="1"/>
</dbReference>
<evidence type="ECO:0000256" key="3">
    <source>
        <dbReference type="ARBA" id="ARBA00023315"/>
    </source>
</evidence>
<dbReference type="Proteomes" id="UP000619078">
    <property type="component" value="Unassembled WGS sequence"/>
</dbReference>
<dbReference type="PIRSF" id="PIRSF000451">
    <property type="entry name" value="PKS_III"/>
    <property type="match status" value="1"/>
</dbReference>
<dbReference type="GO" id="GO:0016747">
    <property type="term" value="F:acyltransferase activity, transferring groups other than amino-acyl groups"/>
    <property type="evidence" value="ECO:0007669"/>
    <property type="project" value="InterPro"/>
</dbReference>
<name>A0A926S1V5_9SPHI</name>
<evidence type="ECO:0000256" key="2">
    <source>
        <dbReference type="ARBA" id="ARBA00022679"/>
    </source>
</evidence>
<reference evidence="7" key="1">
    <citation type="submission" date="2020-09" db="EMBL/GenBank/DDBJ databases">
        <title>Novel species of Mucilaginibacter isolated from a glacier on the Tibetan Plateau.</title>
        <authorList>
            <person name="Liu Q."/>
            <person name="Xin Y.-H."/>
        </authorList>
    </citation>
    <scope>NUCLEOTIDE SEQUENCE</scope>
    <source>
        <strain evidence="7">ZB1P21</strain>
    </source>
</reference>
<dbReference type="InterPro" id="IPR016039">
    <property type="entry name" value="Thiolase-like"/>
</dbReference>
<feature type="domain" description="Chalcone/stilbene synthase C-terminal" evidence="6">
    <location>
        <begin position="218"/>
        <end position="349"/>
    </location>
</feature>
<keyword evidence="8" id="KW-1185">Reference proteome</keyword>
<organism evidence="7 8">
    <name type="scientific">Mucilaginibacter glaciei</name>
    <dbReference type="NCBI Taxonomy" id="2772109"/>
    <lineage>
        <taxon>Bacteria</taxon>
        <taxon>Pseudomonadati</taxon>
        <taxon>Bacteroidota</taxon>
        <taxon>Sphingobacteriia</taxon>
        <taxon>Sphingobacteriales</taxon>
        <taxon>Sphingobacteriaceae</taxon>
        <taxon>Mucilaginibacter</taxon>
    </lineage>
</organism>
<dbReference type="Gene3D" id="3.40.47.10">
    <property type="match status" value="2"/>
</dbReference>
<dbReference type="InterPro" id="IPR012328">
    <property type="entry name" value="Chalcone/stilbene_synt_C"/>
</dbReference>
<evidence type="ECO:0000259" key="5">
    <source>
        <dbReference type="Pfam" id="PF00195"/>
    </source>
</evidence>
<sequence>MPFITAVSKIDLPNRVPQHEVKEQARALFSVDFPQVDRLIQAFDNTGIVTRNFAKPISYYAENTTFKERNDAYISLSLQYAVEAAEVAIAKAGIDKDEITDVLFVSTTGLATPSIDAMVINKMRLNQHVNRTPVWGLGCAGGVAGMAKANMAAKANPDAVVLLIAVELCSLTLIKSDYSKSNFIGSSLFSDGVVAVIVKGDNHAQQAKQLNILANSSKLYYDSEEVMGWQFQDDGFKVVFSKDIPTFIHTNISGDVADFLGKQGLQLSDIKNFIFHPGGTKVLDAYVDALKIPGDFLKNTRQVMTDNGNMSSVTVLYVLEKFMAEGFADGYGLMLAMGPGFSSEMILLKMQN</sequence>
<comment type="similarity">
    <text evidence="1">Belongs to the thiolase-like superfamily. Chalcone/stilbene synthases family.</text>
</comment>
<dbReference type="PANTHER" id="PTHR11877">
    <property type="entry name" value="HYDROXYMETHYLGLUTARYL-COA SYNTHASE"/>
    <property type="match status" value="1"/>
</dbReference>
<dbReference type="RefSeq" id="WP_191164209.1">
    <property type="nucleotide sequence ID" value="NZ_JACWMX010000006.1"/>
</dbReference>
<dbReference type="InterPro" id="IPR011141">
    <property type="entry name" value="Polyketide_synthase_type-III"/>
</dbReference>
<evidence type="ECO:0000256" key="4">
    <source>
        <dbReference type="PIRSR" id="PIRSR000451-1"/>
    </source>
</evidence>
<feature type="active site" description="Acyl-thioester intermediate" evidence="4">
    <location>
        <position position="139"/>
    </location>
</feature>
<dbReference type="InterPro" id="IPR001099">
    <property type="entry name" value="Chalcone/stilbene_synt_N"/>
</dbReference>
<dbReference type="GO" id="GO:0030639">
    <property type="term" value="P:polyketide biosynthetic process"/>
    <property type="evidence" value="ECO:0007669"/>
    <property type="project" value="TreeGrafter"/>
</dbReference>
<dbReference type="Pfam" id="PF02797">
    <property type="entry name" value="Chal_sti_synt_C"/>
    <property type="match status" value="1"/>
</dbReference>
<dbReference type="Pfam" id="PF00195">
    <property type="entry name" value="Chal_sti_synt_N"/>
    <property type="match status" value="1"/>
</dbReference>
<gene>
    <name evidence="7" type="ORF">IDJ76_15250</name>
</gene>
<feature type="domain" description="Chalcone/stilbene synthase N-terminal" evidence="5">
    <location>
        <begin position="62"/>
        <end position="201"/>
    </location>
</feature>